<name>A0ABQ6IRK8_9MICO</name>
<comment type="caution">
    <text evidence="2">The sequence shown here is derived from an EMBL/GenBank/DDBJ whole genome shotgun (WGS) entry which is preliminary data.</text>
</comment>
<proteinExistence type="predicted"/>
<evidence type="ECO:0000313" key="3">
    <source>
        <dbReference type="Proteomes" id="UP001157126"/>
    </source>
</evidence>
<gene>
    <name evidence="2" type="ORF">GCM10025883_13890</name>
</gene>
<protein>
    <submittedName>
        <fullName evidence="2">Uncharacterized protein</fullName>
    </submittedName>
</protein>
<dbReference type="RefSeq" id="WP_284303277.1">
    <property type="nucleotide sequence ID" value="NZ_BSUO01000001.1"/>
</dbReference>
<sequence>MTPVTAGRTRRLVDVVEHLAVILVPLLLAGVFDLYRGVWEKF</sequence>
<dbReference type="EMBL" id="BSUO01000001">
    <property type="protein sequence ID" value="GMA39344.1"/>
    <property type="molecule type" value="Genomic_DNA"/>
</dbReference>
<evidence type="ECO:0000256" key="1">
    <source>
        <dbReference type="SAM" id="Phobius"/>
    </source>
</evidence>
<dbReference type="Proteomes" id="UP001157126">
    <property type="component" value="Unassembled WGS sequence"/>
</dbReference>
<evidence type="ECO:0000313" key="2">
    <source>
        <dbReference type="EMBL" id="GMA39344.1"/>
    </source>
</evidence>
<accession>A0ABQ6IRK8</accession>
<keyword evidence="3" id="KW-1185">Reference proteome</keyword>
<keyword evidence="1" id="KW-1133">Transmembrane helix</keyword>
<organism evidence="2 3">
    <name type="scientific">Mobilicoccus caccae</name>
    <dbReference type="NCBI Taxonomy" id="1859295"/>
    <lineage>
        <taxon>Bacteria</taxon>
        <taxon>Bacillati</taxon>
        <taxon>Actinomycetota</taxon>
        <taxon>Actinomycetes</taxon>
        <taxon>Micrococcales</taxon>
        <taxon>Dermatophilaceae</taxon>
        <taxon>Mobilicoccus</taxon>
    </lineage>
</organism>
<reference evidence="3" key="1">
    <citation type="journal article" date="2019" name="Int. J. Syst. Evol. Microbiol.">
        <title>The Global Catalogue of Microorganisms (GCM) 10K type strain sequencing project: providing services to taxonomists for standard genome sequencing and annotation.</title>
        <authorList>
            <consortium name="The Broad Institute Genomics Platform"/>
            <consortium name="The Broad Institute Genome Sequencing Center for Infectious Disease"/>
            <person name="Wu L."/>
            <person name="Ma J."/>
        </authorList>
    </citation>
    <scope>NUCLEOTIDE SEQUENCE [LARGE SCALE GENOMIC DNA]</scope>
    <source>
        <strain evidence="3">NBRC 113072</strain>
    </source>
</reference>
<keyword evidence="1" id="KW-0472">Membrane</keyword>
<keyword evidence="1" id="KW-0812">Transmembrane</keyword>
<feature type="transmembrane region" description="Helical" evidence="1">
    <location>
        <begin position="12"/>
        <end position="32"/>
    </location>
</feature>